<dbReference type="GO" id="GO:0034040">
    <property type="term" value="F:ATPase-coupled lipid transmembrane transporter activity"/>
    <property type="evidence" value="ECO:0007669"/>
    <property type="project" value="TreeGrafter"/>
</dbReference>
<dbReference type="Gene3D" id="3.40.50.300">
    <property type="entry name" value="P-loop containing nucleotide triphosphate hydrolases"/>
    <property type="match status" value="1"/>
</dbReference>
<dbReference type="RefSeq" id="WP_093974827.1">
    <property type="nucleotide sequence ID" value="NZ_FXXQ01000010.1"/>
</dbReference>
<comment type="subcellular location">
    <subcellularLocation>
        <location evidence="1">Cell membrane</location>
        <topology evidence="1">Multi-pass membrane protein</topology>
    </subcellularLocation>
</comment>
<keyword evidence="3" id="KW-0547">Nucleotide-binding</keyword>
<dbReference type="NCBIfam" id="TIGR01842">
    <property type="entry name" value="type_I_sec_PrtD"/>
    <property type="match status" value="1"/>
</dbReference>
<keyword evidence="4 11" id="KW-0067">ATP-binding</keyword>
<dbReference type="Proteomes" id="UP000201838">
    <property type="component" value="Unassembled WGS sequence"/>
</dbReference>
<dbReference type="InterPro" id="IPR010128">
    <property type="entry name" value="ATPase_T1SS_PrtD-like"/>
</dbReference>
<evidence type="ECO:0000313" key="12">
    <source>
        <dbReference type="Proteomes" id="UP000201838"/>
    </source>
</evidence>
<feature type="transmembrane region" description="Helical" evidence="8">
    <location>
        <begin position="21"/>
        <end position="42"/>
    </location>
</feature>
<organism evidence="11 12">
    <name type="scientific">Boseongicola aestuarii</name>
    <dbReference type="NCBI Taxonomy" id="1470561"/>
    <lineage>
        <taxon>Bacteria</taxon>
        <taxon>Pseudomonadati</taxon>
        <taxon>Pseudomonadota</taxon>
        <taxon>Alphaproteobacteria</taxon>
        <taxon>Rhodobacterales</taxon>
        <taxon>Paracoccaceae</taxon>
        <taxon>Boseongicola</taxon>
    </lineage>
</organism>
<dbReference type="GO" id="GO:0030253">
    <property type="term" value="P:protein secretion by the type I secretion system"/>
    <property type="evidence" value="ECO:0007669"/>
    <property type="project" value="InterPro"/>
</dbReference>
<keyword evidence="5 8" id="KW-1133">Transmembrane helix</keyword>
<reference evidence="11 12" key="1">
    <citation type="submission" date="2017-05" db="EMBL/GenBank/DDBJ databases">
        <authorList>
            <person name="Song R."/>
            <person name="Chenine A.L."/>
            <person name="Ruprecht R.M."/>
        </authorList>
    </citation>
    <scope>NUCLEOTIDE SEQUENCE [LARGE SCALE GENOMIC DNA]</scope>
    <source>
        <strain evidence="11 12">CECT 8489</strain>
    </source>
</reference>
<evidence type="ECO:0000256" key="6">
    <source>
        <dbReference type="ARBA" id="ARBA00023136"/>
    </source>
</evidence>
<feature type="transmembrane region" description="Helical" evidence="8">
    <location>
        <begin position="155"/>
        <end position="174"/>
    </location>
</feature>
<dbReference type="InterPro" id="IPR017871">
    <property type="entry name" value="ABC_transporter-like_CS"/>
</dbReference>
<dbReference type="SUPFAM" id="SSF90123">
    <property type="entry name" value="ABC transporter transmembrane region"/>
    <property type="match status" value="1"/>
</dbReference>
<sequence length="578" mass="62201">MTRLKKNLLTGVMESISQQRAALFIFSCLVNMLLLVTAIYMLQVYDRVLSSGSLATLAWLTVIALIAVVAYGLLEQARRLILSRTASYIESELNAPTLRGAMDLNREGKVPPASVRDVADLRNYFRSDAALSFLDAPWSVIFLAFIWLLHPILGLIATLGAITLFAATLLNDVLTRARQREAAGAVHAANETAVRLVDAGETISTLGMAPAIFSRWREQQNRAHAEQQELGEKTTTILSLTRSLRMGLQIAVLGMGAYLVLGAEITAGAMIAASIITGRALAPIDRLTSSWNRFVLARSAKKKLKALFEEVAKTPDRLQLPRPKGILSVENINFIAPGTSKPILHSIDFSLERPGTCCAVIGPSGAGKSTLCRMLVGMWKPSGGQVRLDGADVFTWDPDRLGPYIGYLPQTVELFPGTIAENIARFGDADSEAIIGAARLAGVHEMILKQPDGYETQVGFAGDRLSLGQRQRIGLARAVYGMPSFVVLDEPNSNLDSAGDAALLSTLSALTENGTTTVIVSHRAEVLKGASKVLALRDGTIGSFGDRDEVLKPVTSAKKTSPQTAIPRQKITLGSKTK</sequence>
<dbReference type="AlphaFoldDB" id="A0A238J2Y6"/>
<dbReference type="OrthoDB" id="9808328at2"/>
<dbReference type="InterPro" id="IPR027417">
    <property type="entry name" value="P-loop_NTPase"/>
</dbReference>
<evidence type="ECO:0000256" key="2">
    <source>
        <dbReference type="ARBA" id="ARBA00022692"/>
    </source>
</evidence>
<feature type="transmembrane region" description="Helical" evidence="8">
    <location>
        <begin position="54"/>
        <end position="74"/>
    </location>
</feature>
<dbReference type="EMBL" id="FXXQ01000010">
    <property type="protein sequence ID" value="SMX24691.1"/>
    <property type="molecule type" value="Genomic_DNA"/>
</dbReference>
<evidence type="ECO:0000259" key="10">
    <source>
        <dbReference type="PROSITE" id="PS50929"/>
    </source>
</evidence>
<feature type="region of interest" description="Disordered" evidence="7">
    <location>
        <begin position="554"/>
        <end position="578"/>
    </location>
</feature>
<evidence type="ECO:0000313" key="11">
    <source>
        <dbReference type="EMBL" id="SMX24691.1"/>
    </source>
</evidence>
<evidence type="ECO:0000256" key="7">
    <source>
        <dbReference type="SAM" id="MobiDB-lite"/>
    </source>
</evidence>
<dbReference type="PROSITE" id="PS50893">
    <property type="entry name" value="ABC_TRANSPORTER_2"/>
    <property type="match status" value="1"/>
</dbReference>
<name>A0A238J2Y6_9RHOB</name>
<evidence type="ECO:0000256" key="8">
    <source>
        <dbReference type="SAM" id="Phobius"/>
    </source>
</evidence>
<proteinExistence type="predicted"/>
<dbReference type="GO" id="GO:0005886">
    <property type="term" value="C:plasma membrane"/>
    <property type="evidence" value="ECO:0007669"/>
    <property type="project" value="UniProtKB-SubCell"/>
</dbReference>
<gene>
    <name evidence="11" type="primary">prsD_2</name>
    <name evidence="11" type="ORF">BOA8489_02818</name>
</gene>
<accession>A0A238J2Y6</accession>
<feature type="compositionally biased region" description="Polar residues" evidence="7">
    <location>
        <begin position="557"/>
        <end position="578"/>
    </location>
</feature>
<dbReference type="GO" id="GO:0140359">
    <property type="term" value="F:ABC-type transporter activity"/>
    <property type="evidence" value="ECO:0007669"/>
    <property type="project" value="InterPro"/>
</dbReference>
<evidence type="ECO:0000259" key="9">
    <source>
        <dbReference type="PROSITE" id="PS50893"/>
    </source>
</evidence>
<dbReference type="SMART" id="SM00382">
    <property type="entry name" value="AAA"/>
    <property type="match status" value="1"/>
</dbReference>
<keyword evidence="12" id="KW-1185">Reference proteome</keyword>
<keyword evidence="6 8" id="KW-0472">Membrane</keyword>
<evidence type="ECO:0000256" key="4">
    <source>
        <dbReference type="ARBA" id="ARBA00022840"/>
    </source>
</evidence>
<dbReference type="PROSITE" id="PS00211">
    <property type="entry name" value="ABC_TRANSPORTER_1"/>
    <property type="match status" value="1"/>
</dbReference>
<dbReference type="PROSITE" id="PS50929">
    <property type="entry name" value="ABC_TM1F"/>
    <property type="match status" value="1"/>
</dbReference>
<evidence type="ECO:0000256" key="1">
    <source>
        <dbReference type="ARBA" id="ARBA00004651"/>
    </source>
</evidence>
<feature type="transmembrane region" description="Helical" evidence="8">
    <location>
        <begin position="129"/>
        <end position="149"/>
    </location>
</feature>
<protein>
    <submittedName>
        <fullName evidence="11">Type I secretion system ATP-binding protein PrsD</fullName>
    </submittedName>
</protein>
<dbReference type="SUPFAM" id="SSF52540">
    <property type="entry name" value="P-loop containing nucleoside triphosphate hydrolases"/>
    <property type="match status" value="1"/>
</dbReference>
<dbReference type="Pfam" id="PF00664">
    <property type="entry name" value="ABC_membrane"/>
    <property type="match status" value="1"/>
</dbReference>
<dbReference type="GO" id="GO:0005524">
    <property type="term" value="F:ATP binding"/>
    <property type="evidence" value="ECO:0007669"/>
    <property type="project" value="UniProtKB-KW"/>
</dbReference>
<keyword evidence="2 8" id="KW-0812">Transmembrane</keyword>
<evidence type="ECO:0000256" key="3">
    <source>
        <dbReference type="ARBA" id="ARBA00022741"/>
    </source>
</evidence>
<evidence type="ECO:0000256" key="5">
    <source>
        <dbReference type="ARBA" id="ARBA00022989"/>
    </source>
</evidence>
<dbReference type="Gene3D" id="1.20.1560.10">
    <property type="entry name" value="ABC transporter type 1, transmembrane domain"/>
    <property type="match status" value="1"/>
</dbReference>
<feature type="domain" description="ABC transmembrane type-1" evidence="10">
    <location>
        <begin position="21"/>
        <end position="296"/>
    </location>
</feature>
<dbReference type="InterPro" id="IPR011527">
    <property type="entry name" value="ABC1_TM_dom"/>
</dbReference>
<dbReference type="GO" id="GO:0030256">
    <property type="term" value="C:type I protein secretion system complex"/>
    <property type="evidence" value="ECO:0007669"/>
    <property type="project" value="InterPro"/>
</dbReference>
<dbReference type="InterPro" id="IPR003439">
    <property type="entry name" value="ABC_transporter-like_ATP-bd"/>
</dbReference>
<dbReference type="InterPro" id="IPR039421">
    <property type="entry name" value="Type_1_exporter"/>
</dbReference>
<dbReference type="Pfam" id="PF00005">
    <property type="entry name" value="ABC_tran"/>
    <property type="match status" value="1"/>
</dbReference>
<dbReference type="InterPro" id="IPR036640">
    <property type="entry name" value="ABC1_TM_sf"/>
</dbReference>
<dbReference type="InterPro" id="IPR003593">
    <property type="entry name" value="AAA+_ATPase"/>
</dbReference>
<dbReference type="PANTHER" id="PTHR24221:SF248">
    <property type="entry name" value="ABC TRANSPORTER TRANSMEMBRANE REGION"/>
    <property type="match status" value="1"/>
</dbReference>
<feature type="transmembrane region" description="Helical" evidence="8">
    <location>
        <begin position="250"/>
        <end position="276"/>
    </location>
</feature>
<dbReference type="PANTHER" id="PTHR24221">
    <property type="entry name" value="ATP-BINDING CASSETTE SUB-FAMILY B"/>
    <property type="match status" value="1"/>
</dbReference>
<dbReference type="GO" id="GO:0016887">
    <property type="term" value="F:ATP hydrolysis activity"/>
    <property type="evidence" value="ECO:0007669"/>
    <property type="project" value="InterPro"/>
</dbReference>
<feature type="domain" description="ABC transporter" evidence="9">
    <location>
        <begin position="327"/>
        <end position="563"/>
    </location>
</feature>